<keyword evidence="3" id="KW-1185">Reference proteome</keyword>
<dbReference type="eggNOG" id="ENOG50334C0">
    <property type="taxonomic scope" value="Bacteria"/>
</dbReference>
<gene>
    <name evidence="2" type="ordered locus">BN6_60260</name>
</gene>
<dbReference type="Proteomes" id="UP000006281">
    <property type="component" value="Chromosome"/>
</dbReference>
<keyword evidence="1" id="KW-0472">Membrane</keyword>
<dbReference type="Pfam" id="PF17197">
    <property type="entry name" value="DUF5134"/>
    <property type="match status" value="1"/>
</dbReference>
<dbReference type="RefSeq" id="WP_015103393.1">
    <property type="nucleotide sequence ID" value="NC_019673.1"/>
</dbReference>
<feature type="transmembrane region" description="Helical" evidence="1">
    <location>
        <begin position="65"/>
        <end position="85"/>
    </location>
</feature>
<accession>K0K6X1</accession>
<feature type="transmembrane region" description="Helical" evidence="1">
    <location>
        <begin position="39"/>
        <end position="58"/>
    </location>
</feature>
<evidence type="ECO:0000313" key="2">
    <source>
        <dbReference type="EMBL" id="CCH33282.1"/>
    </source>
</evidence>
<dbReference type="STRING" id="1179773.BN6_60260"/>
<feature type="transmembrane region" description="Helical" evidence="1">
    <location>
        <begin position="97"/>
        <end position="117"/>
    </location>
</feature>
<dbReference type="EMBL" id="HE804045">
    <property type="protein sequence ID" value="CCH33282.1"/>
    <property type="molecule type" value="Genomic_DNA"/>
</dbReference>
<name>K0K6X1_SACES</name>
<keyword evidence="1" id="KW-1133">Transmembrane helix</keyword>
<evidence type="ECO:0000313" key="3">
    <source>
        <dbReference type="Proteomes" id="UP000006281"/>
    </source>
</evidence>
<protein>
    <submittedName>
        <fullName evidence="2">Uncharacterized protein</fullName>
    </submittedName>
</protein>
<dbReference type="BioCyc" id="SESP1179773:BN6_RS42585-MONOMER"/>
<reference evidence="2 3" key="1">
    <citation type="journal article" date="2012" name="BMC Genomics">
        <title>Complete genome sequence of Saccharothrix espanaensis DSM 44229T and comparison to the other completely sequenced Pseudonocardiaceae.</title>
        <authorList>
            <person name="Strobel T."/>
            <person name="Al-Dilaimi A."/>
            <person name="Blom J."/>
            <person name="Gessner A."/>
            <person name="Kalinowski J."/>
            <person name="Luzhetska M."/>
            <person name="Puhler A."/>
            <person name="Szczepanowski R."/>
            <person name="Bechthold A."/>
            <person name="Ruckert C."/>
        </authorList>
    </citation>
    <scope>NUCLEOTIDE SEQUENCE [LARGE SCALE GENOMIC DNA]</scope>
    <source>
        <strain evidence="3">ATCC 51144 / DSM 44229 / JCM 9112 / NBRC 15066 / NRRL 15764</strain>
    </source>
</reference>
<dbReference type="AlphaFoldDB" id="K0K6X1"/>
<evidence type="ECO:0000256" key="1">
    <source>
        <dbReference type="SAM" id="Phobius"/>
    </source>
</evidence>
<dbReference type="KEGG" id="sesp:BN6_60260"/>
<dbReference type="PATRIC" id="fig|1179773.3.peg.6070"/>
<dbReference type="OrthoDB" id="4734452at2"/>
<feature type="transmembrane region" description="Helical" evidence="1">
    <location>
        <begin position="129"/>
        <end position="152"/>
    </location>
</feature>
<organism evidence="2 3">
    <name type="scientific">Saccharothrix espanaensis (strain ATCC 51144 / DSM 44229 / JCM 9112 / NBRC 15066 / NRRL 15764)</name>
    <dbReference type="NCBI Taxonomy" id="1179773"/>
    <lineage>
        <taxon>Bacteria</taxon>
        <taxon>Bacillati</taxon>
        <taxon>Actinomycetota</taxon>
        <taxon>Actinomycetes</taxon>
        <taxon>Pseudonocardiales</taxon>
        <taxon>Pseudonocardiaceae</taxon>
        <taxon>Saccharothrix</taxon>
    </lineage>
</organism>
<sequence>MIENLAACWALTAAFGTVGLAHLRGLVPGTPVVQRVGEVAHVAMCGAMIAMLWPWGGWLPSWPQVVLFACAGAWFTAHGLVIVVSGEPALRVAAVPASHALGMFAMVWMLVAAGTGAHHPGGPGSAGPAWPVSFPASVLGLGSLVVAGWWLVKALRRDPAGRVAPDLSLAGHAVLNGGMAVMLLAMR</sequence>
<keyword evidence="1" id="KW-0812">Transmembrane</keyword>
<proteinExistence type="predicted"/>
<dbReference type="HOGENOM" id="CLU_084456_0_0_11"/>
<dbReference type="InterPro" id="IPR033458">
    <property type="entry name" value="DUF5134"/>
</dbReference>